<gene>
    <name evidence="3" type="ORF">P8627_01045</name>
</gene>
<evidence type="ECO:0000256" key="2">
    <source>
        <dbReference type="SAM" id="Phobius"/>
    </source>
</evidence>
<feature type="region of interest" description="Disordered" evidence="1">
    <location>
        <begin position="148"/>
        <end position="184"/>
    </location>
</feature>
<keyword evidence="2" id="KW-0472">Membrane</keyword>
<feature type="transmembrane region" description="Helical" evidence="2">
    <location>
        <begin position="81"/>
        <end position="99"/>
    </location>
</feature>
<feature type="transmembrane region" description="Helical" evidence="2">
    <location>
        <begin position="56"/>
        <end position="75"/>
    </location>
</feature>
<dbReference type="InterPro" id="IPR009200">
    <property type="entry name" value="DUF1269_membrane"/>
</dbReference>
<name>A0ABY8LC25_9RHOB</name>
<dbReference type="EMBL" id="CP122537">
    <property type="protein sequence ID" value="WGH78878.1"/>
    <property type="molecule type" value="Genomic_DNA"/>
</dbReference>
<dbReference type="Proteomes" id="UP001243420">
    <property type="component" value="Chromosome"/>
</dbReference>
<feature type="compositionally biased region" description="Basic and acidic residues" evidence="1">
    <location>
        <begin position="175"/>
        <end position="184"/>
    </location>
</feature>
<protein>
    <submittedName>
        <fullName evidence="3">DUF1269 domain-containing protein</fullName>
    </submittedName>
</protein>
<evidence type="ECO:0000256" key="1">
    <source>
        <dbReference type="SAM" id="MobiDB-lite"/>
    </source>
</evidence>
<organism evidence="3 4">
    <name type="scientific">Jannaschia ovalis</name>
    <dbReference type="NCBI Taxonomy" id="3038773"/>
    <lineage>
        <taxon>Bacteria</taxon>
        <taxon>Pseudomonadati</taxon>
        <taxon>Pseudomonadota</taxon>
        <taxon>Alphaproteobacteria</taxon>
        <taxon>Rhodobacterales</taxon>
        <taxon>Roseobacteraceae</taxon>
        <taxon>Jannaschia</taxon>
    </lineage>
</organism>
<sequence length="184" mass="19739">MADLIAIRFQDQSRAEEALKKAGEAQKQHLVDLADAVIVSKDTDGRVTLKQSFNTVAAGATTGGMWGTLIGLVFLNPLLGLAVGAASGALSGYLTDFGINDDMMKRMGQELPDGSSALFVLVRKATPDRVLPELRELGGEVFHTSLSREQEDRLREALSGEAERRMSRGEPLVDGVRDDTPNAA</sequence>
<keyword evidence="4" id="KW-1185">Reference proteome</keyword>
<keyword evidence="2" id="KW-1133">Transmembrane helix</keyword>
<evidence type="ECO:0000313" key="3">
    <source>
        <dbReference type="EMBL" id="WGH78878.1"/>
    </source>
</evidence>
<keyword evidence="2" id="KW-0812">Transmembrane</keyword>
<dbReference type="Pfam" id="PF06897">
    <property type="entry name" value="DUF1269"/>
    <property type="match status" value="1"/>
</dbReference>
<dbReference type="RefSeq" id="WP_279965629.1">
    <property type="nucleotide sequence ID" value="NZ_CP122537.1"/>
</dbReference>
<evidence type="ECO:0000313" key="4">
    <source>
        <dbReference type="Proteomes" id="UP001243420"/>
    </source>
</evidence>
<feature type="compositionally biased region" description="Basic and acidic residues" evidence="1">
    <location>
        <begin position="148"/>
        <end position="168"/>
    </location>
</feature>
<reference evidence="3 4" key="1">
    <citation type="submission" date="2023-04" db="EMBL/GenBank/DDBJ databases">
        <title>Jannaschia ovalis sp. nov., a marine bacterium isolated from sea tidal flat.</title>
        <authorList>
            <person name="Kwon D.Y."/>
            <person name="Kim J.-J."/>
        </authorList>
    </citation>
    <scope>NUCLEOTIDE SEQUENCE [LARGE SCALE GENOMIC DNA]</scope>
    <source>
        <strain evidence="3 4">GRR-S6-38</strain>
    </source>
</reference>
<proteinExistence type="predicted"/>
<accession>A0ABY8LC25</accession>